<name>A0A0A9CQ92_ARUDO</name>
<dbReference type="EMBL" id="GBRH01224258">
    <property type="protein sequence ID" value="JAD73637.1"/>
    <property type="molecule type" value="Transcribed_RNA"/>
</dbReference>
<evidence type="ECO:0000313" key="1">
    <source>
        <dbReference type="EMBL" id="JAD73637.1"/>
    </source>
</evidence>
<reference evidence="1" key="1">
    <citation type="submission" date="2014-09" db="EMBL/GenBank/DDBJ databases">
        <authorList>
            <person name="Magalhaes I.L.F."/>
            <person name="Oliveira U."/>
            <person name="Santos F.R."/>
            <person name="Vidigal T.H.D.A."/>
            <person name="Brescovit A.D."/>
            <person name="Santos A.J."/>
        </authorList>
    </citation>
    <scope>NUCLEOTIDE SEQUENCE</scope>
    <source>
        <tissue evidence="1">Shoot tissue taken approximately 20 cm above the soil surface</tissue>
    </source>
</reference>
<organism evidence="1">
    <name type="scientific">Arundo donax</name>
    <name type="common">Giant reed</name>
    <name type="synonym">Donax arundinaceus</name>
    <dbReference type="NCBI Taxonomy" id="35708"/>
    <lineage>
        <taxon>Eukaryota</taxon>
        <taxon>Viridiplantae</taxon>
        <taxon>Streptophyta</taxon>
        <taxon>Embryophyta</taxon>
        <taxon>Tracheophyta</taxon>
        <taxon>Spermatophyta</taxon>
        <taxon>Magnoliopsida</taxon>
        <taxon>Liliopsida</taxon>
        <taxon>Poales</taxon>
        <taxon>Poaceae</taxon>
        <taxon>PACMAD clade</taxon>
        <taxon>Arundinoideae</taxon>
        <taxon>Arundineae</taxon>
        <taxon>Arundo</taxon>
    </lineage>
</organism>
<reference evidence="1" key="2">
    <citation type="journal article" date="2015" name="Data Brief">
        <title>Shoot transcriptome of the giant reed, Arundo donax.</title>
        <authorList>
            <person name="Barrero R.A."/>
            <person name="Guerrero F.D."/>
            <person name="Moolhuijzen P."/>
            <person name="Goolsby J.A."/>
            <person name="Tidwell J."/>
            <person name="Bellgard S.E."/>
            <person name="Bellgard M.I."/>
        </authorList>
    </citation>
    <scope>NUCLEOTIDE SEQUENCE</scope>
    <source>
        <tissue evidence="1">Shoot tissue taken approximately 20 cm above the soil surface</tissue>
    </source>
</reference>
<dbReference type="AlphaFoldDB" id="A0A0A9CQ92"/>
<sequence>MQQNSLLGATSKILVMFTSPKCSLCFLASRCYCRVGHFRSNVSSCLLANTQLA</sequence>
<accession>A0A0A9CQ92</accession>
<proteinExistence type="predicted"/>
<protein>
    <submittedName>
        <fullName evidence="1">Uncharacterized protein</fullName>
    </submittedName>
</protein>